<reference evidence="3 5" key="1">
    <citation type="submission" date="2016-08" db="EMBL/GenBank/DDBJ databases">
        <title>Genomes of anaerobic fungi encode conserved fungal cellulosomes for biomass hydrolysis.</title>
        <authorList>
            <consortium name="DOE Joint Genome Institute"/>
            <person name="Haitjema C.H."/>
            <person name="Gilmore S.P."/>
            <person name="Henske J.K."/>
            <person name="Solomon K.V."/>
            <person name="De Groot R."/>
            <person name="Kuo A."/>
            <person name="Mondo S.J."/>
            <person name="Salamov A.A."/>
            <person name="Labutti K."/>
            <person name="Zhao Z."/>
            <person name="Chiniquy J."/>
            <person name="Barry K."/>
            <person name="Brewer H.M."/>
            <person name="Purvine S.O."/>
            <person name="Wright A.T."/>
            <person name="Boxma B."/>
            <person name="Van Alen T."/>
            <person name="Hackstein J.H."/>
            <person name="Baker S.E."/>
            <person name="Grigoriev I.V."/>
            <person name="O'Malley M.A."/>
        </authorList>
    </citation>
    <scope>NUCLEOTIDE SEQUENCE [LARGE SCALE GENOMIC DNA]</scope>
    <source>
        <strain evidence="3">Finn</strain>
        <strain evidence="5">finn</strain>
    </source>
</reference>
<dbReference type="CDD" id="cd12214">
    <property type="entry name" value="ChiA1_BD"/>
    <property type="match status" value="1"/>
</dbReference>
<evidence type="ECO:0000313" key="3">
    <source>
        <dbReference type="EMBL" id="ORX36995.1"/>
    </source>
</evidence>
<dbReference type="AlphaFoldDB" id="A0A1Y1UIR3"/>
<dbReference type="GO" id="GO:0030246">
    <property type="term" value="F:carbohydrate binding"/>
    <property type="evidence" value="ECO:0007669"/>
    <property type="project" value="InterPro"/>
</dbReference>
<evidence type="ECO:0000259" key="2">
    <source>
        <dbReference type="Pfam" id="PF02839"/>
    </source>
</evidence>
<name>A0A1Y1UIR3_9FUNG</name>
<dbReference type="Gene3D" id="2.10.10.20">
    <property type="entry name" value="Carbohydrate-binding module superfamily 5/12"/>
    <property type="match status" value="1"/>
</dbReference>
<dbReference type="InterPro" id="IPR003610">
    <property type="entry name" value="CBM5/12"/>
</dbReference>
<evidence type="ECO:0000256" key="1">
    <source>
        <dbReference type="ARBA" id="ARBA00022801"/>
    </source>
</evidence>
<dbReference type="GO" id="GO:0004553">
    <property type="term" value="F:hydrolase activity, hydrolyzing O-glycosyl compounds"/>
    <property type="evidence" value="ECO:0007669"/>
    <property type="project" value="InterPro"/>
</dbReference>
<dbReference type="GO" id="GO:0005576">
    <property type="term" value="C:extracellular region"/>
    <property type="evidence" value="ECO:0007669"/>
    <property type="project" value="InterPro"/>
</dbReference>
<protein>
    <recommendedName>
        <fullName evidence="2">Chitin-binding type-3 domain-containing protein</fullName>
    </recommendedName>
</protein>
<dbReference type="STRING" id="1754191.A0A1Y1UIR3"/>
<keyword evidence="1" id="KW-0378">Hydrolase</keyword>
<evidence type="ECO:0000313" key="4">
    <source>
        <dbReference type="EMBL" id="ORX43964.1"/>
    </source>
</evidence>
<dbReference type="Proteomes" id="UP000193719">
    <property type="component" value="Unassembled WGS sequence"/>
</dbReference>
<organism evidence="3 5">
    <name type="scientific">Piromyces finnis</name>
    <dbReference type="NCBI Taxonomy" id="1754191"/>
    <lineage>
        <taxon>Eukaryota</taxon>
        <taxon>Fungi</taxon>
        <taxon>Fungi incertae sedis</taxon>
        <taxon>Chytridiomycota</taxon>
        <taxon>Chytridiomycota incertae sedis</taxon>
        <taxon>Neocallimastigomycetes</taxon>
        <taxon>Neocallimastigales</taxon>
        <taxon>Neocallimastigaceae</taxon>
        <taxon>Piromyces</taxon>
    </lineage>
</organism>
<gene>
    <name evidence="4" type="ORF">BCR36DRAFT_586425</name>
    <name evidence="3" type="ORF">BCR36DRAFT_588419</name>
</gene>
<dbReference type="PANTHER" id="PTHR31649:SF1">
    <property type="entry name" value="FARNESOIC ACID O-METHYL TRANSFERASE DOMAIN-CONTAINING PROTEIN"/>
    <property type="match status" value="1"/>
</dbReference>
<dbReference type="Pfam" id="PF02839">
    <property type="entry name" value="CBM_5_12"/>
    <property type="match status" value="1"/>
</dbReference>
<proteinExistence type="predicted"/>
<dbReference type="PANTHER" id="PTHR31649">
    <property type="entry name" value="AGAP009604-PA"/>
    <property type="match status" value="1"/>
</dbReference>
<dbReference type="SMART" id="SM00696">
    <property type="entry name" value="DM9"/>
    <property type="match status" value="2"/>
</dbReference>
<reference evidence="3 5" key="2">
    <citation type="submission" date="2016-08" db="EMBL/GenBank/DDBJ databases">
        <title>Pervasive Adenine N6-methylation of Active Genes in Fungi.</title>
        <authorList>
            <consortium name="DOE Joint Genome Institute"/>
            <person name="Mondo S.J."/>
            <person name="Dannebaum R.O."/>
            <person name="Kuo R.C."/>
            <person name="Labutti K."/>
            <person name="Haridas S."/>
            <person name="Kuo A."/>
            <person name="Salamov A."/>
            <person name="Ahrendt S.R."/>
            <person name="Lipzen A."/>
            <person name="Sullivan W."/>
            <person name="Andreopoulos W.B."/>
            <person name="Clum A."/>
            <person name="Lindquist E."/>
            <person name="Daum C."/>
            <person name="Ramamoorthy G.K."/>
            <person name="Gryganskyi A."/>
            <person name="Culley D."/>
            <person name="Magnuson J.K."/>
            <person name="James T.Y."/>
            <person name="O'Malley M.A."/>
            <person name="Stajich J.E."/>
            <person name="Spatafora J.W."/>
            <person name="Visel A."/>
            <person name="Grigoriev I.V."/>
        </authorList>
    </citation>
    <scope>NUCLEOTIDE SEQUENCE [LARGE SCALE GENOMIC DNA]</scope>
    <source>
        <strain evidence="3">Finn</strain>
        <strain evidence="5">finn</strain>
    </source>
</reference>
<dbReference type="EMBL" id="MCFH01000049">
    <property type="protein sequence ID" value="ORX43964.1"/>
    <property type="molecule type" value="Genomic_DNA"/>
</dbReference>
<comment type="caution">
    <text evidence="3">The sequence shown here is derived from an EMBL/GenBank/DDBJ whole genome shotgun (WGS) entry which is preliminary data.</text>
</comment>
<evidence type="ECO:0000313" key="5">
    <source>
        <dbReference type="Proteomes" id="UP000193719"/>
    </source>
</evidence>
<feature type="domain" description="Chitin-binding type-3" evidence="2">
    <location>
        <begin position="5"/>
        <end position="47"/>
    </location>
</feature>
<dbReference type="InterPro" id="IPR036573">
    <property type="entry name" value="CBM_sf_5/12"/>
</dbReference>
<dbReference type="GO" id="GO:0005975">
    <property type="term" value="P:carbohydrate metabolic process"/>
    <property type="evidence" value="ECO:0007669"/>
    <property type="project" value="InterPro"/>
</dbReference>
<dbReference type="Pfam" id="PF11901">
    <property type="entry name" value="DM9"/>
    <property type="match status" value="1"/>
</dbReference>
<keyword evidence="5" id="KW-1185">Reference proteome</keyword>
<sequence>MGDLWKPNTLYEPKGLKIEYEGVIYELIQPHTSQYGWEPTQTPAIWKVSEDQEGVKFRRQDEEMKQKMTLKERDDVPYQWVPYTGSMPENAIGIANKHKTFYVARSHIHGGIHPGYADQYNSRCFIGYGGKEEICERFEVLVCEPNKYQWVSCSNINDVDGNLVIGGNESDGTPLYVCKCYREKVAYIGKTSKATDNAFYSFSEKEHRVKKFEVLTFL</sequence>
<dbReference type="SUPFAM" id="SSF51055">
    <property type="entry name" value="Carbohydrate binding domain"/>
    <property type="match status" value="1"/>
</dbReference>
<accession>A0A1Y1UIR3</accession>
<dbReference type="EMBL" id="MCFH01000143">
    <property type="protein sequence ID" value="ORX36995.1"/>
    <property type="molecule type" value="Genomic_DNA"/>
</dbReference>
<dbReference type="InterPro" id="IPR006616">
    <property type="entry name" value="DM9_repeat"/>
</dbReference>
<dbReference type="OrthoDB" id="2148895at2759"/>